<dbReference type="AlphaFoldDB" id="A0A2A4AMA1"/>
<dbReference type="EMBL" id="NWBP01000010">
    <property type="protein sequence ID" value="PCC83599.1"/>
    <property type="molecule type" value="Genomic_DNA"/>
</dbReference>
<evidence type="ECO:0008006" key="5">
    <source>
        <dbReference type="Google" id="ProtNLM"/>
    </source>
</evidence>
<evidence type="ECO:0000256" key="2">
    <source>
        <dbReference type="SAM" id="MobiDB-lite"/>
    </source>
</evidence>
<dbReference type="InterPro" id="IPR036165">
    <property type="entry name" value="YefM-like_sf"/>
</dbReference>
<accession>A0A2A4AMA1</accession>
<evidence type="ECO:0000256" key="1">
    <source>
        <dbReference type="ARBA" id="ARBA00009981"/>
    </source>
</evidence>
<dbReference type="SUPFAM" id="SSF143120">
    <property type="entry name" value="YefM-like"/>
    <property type="match status" value="1"/>
</dbReference>
<comment type="similarity">
    <text evidence="1">Belongs to the phD/YefM antitoxin family.</text>
</comment>
<name>A0A2A4AMA1_9CORY</name>
<evidence type="ECO:0000313" key="4">
    <source>
        <dbReference type="Proteomes" id="UP000218690"/>
    </source>
</evidence>
<reference evidence="3 4" key="1">
    <citation type="submission" date="2017-09" db="EMBL/GenBank/DDBJ databases">
        <title>Draft Genome Sequence of Corynebacterium accolens AH4003.</title>
        <authorList>
            <person name="Chen Y."/>
            <person name="Oosthuysen W.F."/>
            <person name="Kelley S."/>
            <person name="Horswill A."/>
        </authorList>
    </citation>
    <scope>NUCLEOTIDE SEQUENCE [LARGE SCALE GENOMIC DNA]</scope>
    <source>
        <strain evidence="3 4">AH4003</strain>
    </source>
</reference>
<protein>
    <recommendedName>
        <fullName evidence="5">Antitoxin</fullName>
    </recommendedName>
</protein>
<proteinExistence type="inferred from homology"/>
<dbReference type="Proteomes" id="UP000218690">
    <property type="component" value="Unassembled WGS sequence"/>
</dbReference>
<sequence>MTRISLRELTQRSDHIVRVVAATGHNVVITDRDQAIARIVPISSSDSPVEQLVAAGILSHAPEPYSQPAATAPQPRHTDNLRPGTDIISLLDRDDRL</sequence>
<gene>
    <name evidence="3" type="ORF">COM45_02270</name>
</gene>
<organism evidence="3 4">
    <name type="scientific">Corynebacterium accolens</name>
    <dbReference type="NCBI Taxonomy" id="38284"/>
    <lineage>
        <taxon>Bacteria</taxon>
        <taxon>Bacillati</taxon>
        <taxon>Actinomycetota</taxon>
        <taxon>Actinomycetes</taxon>
        <taxon>Mycobacteriales</taxon>
        <taxon>Corynebacteriaceae</taxon>
        <taxon>Corynebacterium</taxon>
    </lineage>
</organism>
<comment type="caution">
    <text evidence="3">The sequence shown here is derived from an EMBL/GenBank/DDBJ whole genome shotgun (WGS) entry which is preliminary data.</text>
</comment>
<feature type="region of interest" description="Disordered" evidence="2">
    <location>
        <begin position="63"/>
        <end position="97"/>
    </location>
</feature>
<evidence type="ECO:0000313" key="3">
    <source>
        <dbReference type="EMBL" id="PCC83599.1"/>
    </source>
</evidence>
<dbReference type="NCBIfam" id="TIGR01552">
    <property type="entry name" value="phd_fam"/>
    <property type="match status" value="1"/>
</dbReference>